<proteinExistence type="predicted"/>
<comment type="caution">
    <text evidence="1">The sequence shown here is derived from an EMBL/GenBank/DDBJ whole genome shotgun (WGS) entry which is preliminary data.</text>
</comment>
<dbReference type="RefSeq" id="WP_128560720.1">
    <property type="nucleotide sequence ID" value="NZ_KZ984629.1"/>
</dbReference>
<dbReference type="Proteomes" id="UP001055167">
    <property type="component" value="Unassembled WGS sequence"/>
</dbReference>
<reference evidence="1" key="2">
    <citation type="submission" date="2021-08" db="EMBL/GenBank/DDBJ databases">
        <authorList>
            <person name="Tani A."/>
            <person name="Ola A."/>
            <person name="Ogura Y."/>
            <person name="Katsura K."/>
            <person name="Hayashi T."/>
        </authorList>
    </citation>
    <scope>NUCLEOTIDE SEQUENCE</scope>
    <source>
        <strain evidence="1">KCTC 52305</strain>
    </source>
</reference>
<evidence type="ECO:0000313" key="1">
    <source>
        <dbReference type="EMBL" id="GJD51263.1"/>
    </source>
</evidence>
<dbReference type="EMBL" id="BPQH01000012">
    <property type="protein sequence ID" value="GJD51263.1"/>
    <property type="molecule type" value="Genomic_DNA"/>
</dbReference>
<sequence length="191" mass="20955">MHQVRATMVDRFRGVASTDDGAYTILFADIGGKTSPFAIDEASLFRLMALLSQSANTTSRARKQAEGKQHTFWVEDTDCEYLASENGIVFRFQIPGGMKLSFFCNLQQVSLLTAELDKATRASRNSAEDPRIEQSVEDLAGASLADDFAQTLIRGEAASRSDDFPPDSSRTLSFLSRVRSLSLRSASARSN</sequence>
<protein>
    <submittedName>
        <fullName evidence="1">Uncharacterized protein</fullName>
    </submittedName>
</protein>
<name>A0ABQ4R0R4_9HYPH</name>
<reference evidence="1" key="1">
    <citation type="journal article" date="2021" name="Front. Microbiol.">
        <title>Comprehensive Comparative Genomics and Phenotyping of Methylobacterium Species.</title>
        <authorList>
            <person name="Alessa O."/>
            <person name="Ogura Y."/>
            <person name="Fujitani Y."/>
            <person name="Takami H."/>
            <person name="Hayashi T."/>
            <person name="Sahin N."/>
            <person name="Tani A."/>
        </authorList>
    </citation>
    <scope>NUCLEOTIDE SEQUENCE</scope>
    <source>
        <strain evidence="1">KCTC 52305</strain>
    </source>
</reference>
<gene>
    <name evidence="1" type="ORF">OPKNFCMD_4016</name>
</gene>
<organism evidence="1 2">
    <name type="scientific">Methylobacterium crusticola</name>
    <dbReference type="NCBI Taxonomy" id="1697972"/>
    <lineage>
        <taxon>Bacteria</taxon>
        <taxon>Pseudomonadati</taxon>
        <taxon>Pseudomonadota</taxon>
        <taxon>Alphaproteobacteria</taxon>
        <taxon>Hyphomicrobiales</taxon>
        <taxon>Methylobacteriaceae</taxon>
        <taxon>Methylobacterium</taxon>
    </lineage>
</organism>
<keyword evidence="2" id="KW-1185">Reference proteome</keyword>
<evidence type="ECO:0000313" key="2">
    <source>
        <dbReference type="Proteomes" id="UP001055167"/>
    </source>
</evidence>
<accession>A0ABQ4R0R4</accession>